<dbReference type="PANTHER" id="PTHR30002">
    <property type="entry name" value="EPOXYQUEUOSINE REDUCTASE"/>
    <property type="match status" value="1"/>
</dbReference>
<evidence type="ECO:0000256" key="2">
    <source>
        <dbReference type="ARBA" id="ARBA00022490"/>
    </source>
</evidence>
<dbReference type="GO" id="GO:0051539">
    <property type="term" value="F:4 iron, 4 sulfur cluster binding"/>
    <property type="evidence" value="ECO:0007669"/>
    <property type="project" value="UniProtKB-KW"/>
</dbReference>
<gene>
    <name evidence="7" type="primary">queG_21</name>
    <name evidence="7" type="ORF">SDC9_47652</name>
</gene>
<evidence type="ECO:0000256" key="4">
    <source>
        <dbReference type="ARBA" id="ARBA00022785"/>
    </source>
</evidence>
<dbReference type="InterPro" id="IPR004453">
    <property type="entry name" value="QueG"/>
</dbReference>
<keyword evidence="4" id="KW-0671">Queuosine biosynthesis</keyword>
<proteinExistence type="predicted"/>
<dbReference type="InterPro" id="IPR017896">
    <property type="entry name" value="4Fe4S_Fe-S-bd"/>
</dbReference>
<dbReference type="PANTHER" id="PTHR30002:SF4">
    <property type="entry name" value="EPOXYQUEUOSINE REDUCTASE"/>
    <property type="match status" value="1"/>
</dbReference>
<dbReference type="Pfam" id="PF13484">
    <property type="entry name" value="Fer4_16"/>
    <property type="match status" value="1"/>
</dbReference>
<dbReference type="PROSITE" id="PS00198">
    <property type="entry name" value="4FE4S_FER_1"/>
    <property type="match status" value="1"/>
</dbReference>
<dbReference type="EMBL" id="VSSQ01000794">
    <property type="protein sequence ID" value="MPM01412.1"/>
    <property type="molecule type" value="Genomic_DNA"/>
</dbReference>
<comment type="caution">
    <text evidence="7">The sequence shown here is derived from an EMBL/GenBank/DDBJ whole genome shotgun (WGS) entry which is preliminary data.</text>
</comment>
<keyword evidence="1" id="KW-0411">Iron-sulfur</keyword>
<reference evidence="7" key="1">
    <citation type="submission" date="2019-08" db="EMBL/GenBank/DDBJ databases">
        <authorList>
            <person name="Kucharzyk K."/>
            <person name="Murdoch R.W."/>
            <person name="Higgins S."/>
            <person name="Loffler F."/>
        </authorList>
    </citation>
    <scope>NUCLEOTIDE SEQUENCE</scope>
</reference>
<dbReference type="InterPro" id="IPR017900">
    <property type="entry name" value="4Fe4S_Fe_S_CS"/>
</dbReference>
<dbReference type="NCBIfam" id="TIGR00276">
    <property type="entry name" value="tRNA epoxyqueuosine(34) reductase QueG"/>
    <property type="match status" value="1"/>
</dbReference>
<dbReference type="AlphaFoldDB" id="A0A644WCE5"/>
<dbReference type="InterPro" id="IPR013542">
    <property type="entry name" value="QueG_DUF1730"/>
</dbReference>
<dbReference type="GO" id="GO:0052693">
    <property type="term" value="F:epoxyqueuosine reductase activity"/>
    <property type="evidence" value="ECO:0007669"/>
    <property type="project" value="UniProtKB-EC"/>
</dbReference>
<evidence type="ECO:0000256" key="1">
    <source>
        <dbReference type="ARBA" id="ARBA00022485"/>
    </source>
</evidence>
<dbReference type="EC" id="1.17.99.6" evidence="7"/>
<protein>
    <submittedName>
        <fullName evidence="7">Epoxyqueuosine reductase</fullName>
        <ecNumber evidence="7">1.17.99.6</ecNumber>
    </submittedName>
</protein>
<dbReference type="SUPFAM" id="SSF46548">
    <property type="entry name" value="alpha-helical ferredoxin"/>
    <property type="match status" value="1"/>
</dbReference>
<accession>A0A644WCE5</accession>
<organism evidence="7">
    <name type="scientific">bioreactor metagenome</name>
    <dbReference type="NCBI Taxonomy" id="1076179"/>
    <lineage>
        <taxon>unclassified sequences</taxon>
        <taxon>metagenomes</taxon>
        <taxon>ecological metagenomes</taxon>
    </lineage>
</organism>
<evidence type="ECO:0000313" key="7">
    <source>
        <dbReference type="EMBL" id="MPM01412.1"/>
    </source>
</evidence>
<name>A0A644WCE5_9ZZZZ</name>
<keyword evidence="1" id="KW-0004">4Fe-4S</keyword>
<evidence type="ECO:0000259" key="6">
    <source>
        <dbReference type="PROSITE" id="PS51379"/>
    </source>
</evidence>
<keyword evidence="3" id="KW-0819">tRNA processing</keyword>
<sequence>MNKENIINYCNSIGLDTLGFIKCREFTELKEFFYKRKSLGLENEFEEKDIDKRINPFNYMSEGKTIISIAFPYLHDIDYFDNGFSVYTRGEDYHKVVKSYLGKICGYIESIGGKAIPFVDSNFLPERYIAYLAGIGFIGKNNLIITKKYGSYVFLGEIITDMEIDCDERDFKELSHFKECGECELCYKACPSKSINPYKKNSNICVSYLTQKKDLEDKHIKLLNGRVFGCDSCQNTCPHNEKINFSNINEFYPFDFMNKENSHELANINNRGFKESFLNTSCGWRGKNVLKRNALIKINNNNQDIKSIKTDSPYLKDYVDRLLNSNKI</sequence>
<evidence type="ECO:0000256" key="3">
    <source>
        <dbReference type="ARBA" id="ARBA00022694"/>
    </source>
</evidence>
<dbReference type="Gene3D" id="3.30.70.3270">
    <property type="match status" value="1"/>
</dbReference>
<dbReference type="GO" id="GO:0008616">
    <property type="term" value="P:tRNA queuosine(34) biosynthetic process"/>
    <property type="evidence" value="ECO:0007669"/>
    <property type="project" value="UniProtKB-KW"/>
</dbReference>
<feature type="domain" description="4Fe-4S ferredoxin-type" evidence="6">
    <location>
        <begin position="171"/>
        <end position="200"/>
    </location>
</feature>
<keyword evidence="1" id="KW-0408">Iron</keyword>
<dbReference type="Pfam" id="PF08331">
    <property type="entry name" value="QueG_DUF1730"/>
    <property type="match status" value="1"/>
</dbReference>
<keyword evidence="5 7" id="KW-0560">Oxidoreductase</keyword>
<dbReference type="PROSITE" id="PS51379">
    <property type="entry name" value="4FE4S_FER_2"/>
    <property type="match status" value="1"/>
</dbReference>
<evidence type="ECO:0000256" key="5">
    <source>
        <dbReference type="ARBA" id="ARBA00023002"/>
    </source>
</evidence>
<keyword evidence="2" id="KW-0963">Cytoplasm</keyword>
<keyword evidence="1" id="KW-0479">Metal-binding</keyword>